<keyword evidence="2" id="KW-1185">Reference proteome</keyword>
<name>A0A439CQI4_9PEZI</name>
<evidence type="ECO:0000313" key="2">
    <source>
        <dbReference type="Proteomes" id="UP000286045"/>
    </source>
</evidence>
<evidence type="ECO:0000313" key="1">
    <source>
        <dbReference type="EMBL" id="RWA04419.1"/>
    </source>
</evidence>
<sequence length="54" mass="5582">TNDEKGCRFPSSNVAIIARDPATGKLGGLVANAAVATPGREQEEDGLSAVIWVE</sequence>
<comment type="caution">
    <text evidence="1">The sequence shown here is derived from an EMBL/GenBank/DDBJ whole genome shotgun (WGS) entry which is preliminary data.</text>
</comment>
<accession>A0A439CQI4</accession>
<reference evidence="1 2" key="1">
    <citation type="submission" date="2018-12" db="EMBL/GenBank/DDBJ databases">
        <title>Draft genome sequence of Xylaria grammica IHI A82.</title>
        <authorList>
            <person name="Buettner E."/>
            <person name="Kellner H."/>
        </authorList>
    </citation>
    <scope>NUCLEOTIDE SEQUENCE [LARGE SCALE GENOMIC DNA]</scope>
    <source>
        <strain evidence="1 2">IHI A82</strain>
    </source>
</reference>
<feature type="non-terminal residue" evidence="1">
    <location>
        <position position="1"/>
    </location>
</feature>
<dbReference type="EMBL" id="RYZI01000571">
    <property type="protein sequence ID" value="RWA04419.1"/>
    <property type="molecule type" value="Genomic_DNA"/>
</dbReference>
<gene>
    <name evidence="1" type="ORF">EKO27_g10679</name>
</gene>
<dbReference type="STRING" id="363999.A0A439CQI4"/>
<proteinExistence type="predicted"/>
<dbReference type="AlphaFoldDB" id="A0A439CQI4"/>
<protein>
    <submittedName>
        <fullName evidence="1">Uncharacterized protein</fullName>
    </submittedName>
</protein>
<dbReference type="Proteomes" id="UP000286045">
    <property type="component" value="Unassembled WGS sequence"/>
</dbReference>
<organism evidence="1 2">
    <name type="scientific">Xylaria grammica</name>
    <dbReference type="NCBI Taxonomy" id="363999"/>
    <lineage>
        <taxon>Eukaryota</taxon>
        <taxon>Fungi</taxon>
        <taxon>Dikarya</taxon>
        <taxon>Ascomycota</taxon>
        <taxon>Pezizomycotina</taxon>
        <taxon>Sordariomycetes</taxon>
        <taxon>Xylariomycetidae</taxon>
        <taxon>Xylariales</taxon>
        <taxon>Xylariaceae</taxon>
        <taxon>Xylaria</taxon>
    </lineage>
</organism>